<comment type="caution">
    <text evidence="2">The sequence shown here is derived from an EMBL/GenBank/DDBJ whole genome shotgun (WGS) entry which is preliminary data.</text>
</comment>
<evidence type="ECO:0000256" key="1">
    <source>
        <dbReference type="SAM" id="MobiDB-lite"/>
    </source>
</evidence>
<accession>A0AAD8N4R1</accession>
<reference evidence="2" key="1">
    <citation type="submission" date="2023-02" db="EMBL/GenBank/DDBJ databases">
        <title>Genome of toxic invasive species Heracleum sosnowskyi carries increased number of genes despite the absence of recent whole-genome duplications.</title>
        <authorList>
            <person name="Schelkunov M."/>
            <person name="Shtratnikova V."/>
            <person name="Makarenko M."/>
            <person name="Klepikova A."/>
            <person name="Omelchenko D."/>
            <person name="Novikova G."/>
            <person name="Obukhova E."/>
            <person name="Bogdanov V."/>
            <person name="Penin A."/>
            <person name="Logacheva M."/>
        </authorList>
    </citation>
    <scope>NUCLEOTIDE SEQUENCE</scope>
    <source>
        <strain evidence="2">Hsosn_3</strain>
        <tissue evidence="2">Leaf</tissue>
    </source>
</reference>
<feature type="region of interest" description="Disordered" evidence="1">
    <location>
        <begin position="96"/>
        <end position="119"/>
    </location>
</feature>
<protein>
    <submittedName>
        <fullName evidence="2">Uncharacterized protein</fullName>
    </submittedName>
</protein>
<sequence>MEHDVGKSKQKKDEVEVLQEKAHDLIETKMLFDIDLKLALQKDSQNKQLLTIRDIINDVFHPIKQDEPVMEINQKSNQISDGIPSSSLGIDEDIYAQDEAENDNDKFVTPQPAMREKNT</sequence>
<dbReference type="Proteomes" id="UP001237642">
    <property type="component" value="Unassembled WGS sequence"/>
</dbReference>
<evidence type="ECO:0000313" key="2">
    <source>
        <dbReference type="EMBL" id="KAK1395911.1"/>
    </source>
</evidence>
<reference evidence="2" key="2">
    <citation type="submission" date="2023-05" db="EMBL/GenBank/DDBJ databases">
        <authorList>
            <person name="Schelkunov M.I."/>
        </authorList>
    </citation>
    <scope>NUCLEOTIDE SEQUENCE</scope>
    <source>
        <strain evidence="2">Hsosn_3</strain>
        <tissue evidence="2">Leaf</tissue>
    </source>
</reference>
<proteinExistence type="predicted"/>
<evidence type="ECO:0000313" key="3">
    <source>
        <dbReference type="Proteomes" id="UP001237642"/>
    </source>
</evidence>
<dbReference type="AlphaFoldDB" id="A0AAD8N4R1"/>
<gene>
    <name evidence="2" type="ORF">POM88_005774</name>
</gene>
<name>A0AAD8N4R1_9APIA</name>
<keyword evidence="3" id="KW-1185">Reference proteome</keyword>
<dbReference type="EMBL" id="JAUIZM010000002">
    <property type="protein sequence ID" value="KAK1395911.1"/>
    <property type="molecule type" value="Genomic_DNA"/>
</dbReference>
<organism evidence="2 3">
    <name type="scientific">Heracleum sosnowskyi</name>
    <dbReference type="NCBI Taxonomy" id="360622"/>
    <lineage>
        <taxon>Eukaryota</taxon>
        <taxon>Viridiplantae</taxon>
        <taxon>Streptophyta</taxon>
        <taxon>Embryophyta</taxon>
        <taxon>Tracheophyta</taxon>
        <taxon>Spermatophyta</taxon>
        <taxon>Magnoliopsida</taxon>
        <taxon>eudicotyledons</taxon>
        <taxon>Gunneridae</taxon>
        <taxon>Pentapetalae</taxon>
        <taxon>asterids</taxon>
        <taxon>campanulids</taxon>
        <taxon>Apiales</taxon>
        <taxon>Apiaceae</taxon>
        <taxon>Apioideae</taxon>
        <taxon>apioid superclade</taxon>
        <taxon>Tordylieae</taxon>
        <taxon>Tordyliinae</taxon>
        <taxon>Heracleum</taxon>
    </lineage>
</organism>